<dbReference type="Pfam" id="PF00005">
    <property type="entry name" value="ABC_tran"/>
    <property type="match status" value="1"/>
</dbReference>
<keyword evidence="7" id="KW-0472">Membrane</keyword>
<dbReference type="PANTHER" id="PTHR43297">
    <property type="entry name" value="OLIGOPEPTIDE TRANSPORT ATP-BINDING PROTEIN APPD"/>
    <property type="match status" value="1"/>
</dbReference>
<dbReference type="InterPro" id="IPR027417">
    <property type="entry name" value="P-loop_NTPase"/>
</dbReference>
<evidence type="ECO:0000313" key="9">
    <source>
        <dbReference type="Proteomes" id="UP000510927"/>
    </source>
</evidence>
<evidence type="ECO:0000313" key="8">
    <source>
        <dbReference type="EMBL" id="QLN00647.1"/>
    </source>
</evidence>
<dbReference type="InterPro" id="IPR003593">
    <property type="entry name" value="AAA+_ATPase"/>
</dbReference>
<evidence type="ECO:0000256" key="4">
    <source>
        <dbReference type="ARBA" id="ARBA00022475"/>
    </source>
</evidence>
<name>A0A791AKN5_ESCFE</name>
<protein>
    <submittedName>
        <fullName evidence="8">ATP-binding cassette domain-containing protein</fullName>
    </submittedName>
</protein>
<evidence type="ECO:0000256" key="1">
    <source>
        <dbReference type="ARBA" id="ARBA00004417"/>
    </source>
</evidence>
<dbReference type="Proteomes" id="UP000510927">
    <property type="component" value="Chromosome"/>
</dbReference>
<dbReference type="GO" id="GO:0005524">
    <property type="term" value="F:ATP binding"/>
    <property type="evidence" value="ECO:0007669"/>
    <property type="project" value="UniProtKB-KW"/>
</dbReference>
<keyword evidence="5" id="KW-0547">Nucleotide-binding</keyword>
<dbReference type="EMBL" id="CP055675">
    <property type="protein sequence ID" value="QLN00647.1"/>
    <property type="molecule type" value="Genomic_DNA"/>
</dbReference>
<dbReference type="PROSITE" id="PS50893">
    <property type="entry name" value="ABC_TRANSPORTER_2"/>
    <property type="match status" value="1"/>
</dbReference>
<dbReference type="AlphaFoldDB" id="A0A791AKN5"/>
<evidence type="ECO:0000256" key="7">
    <source>
        <dbReference type="ARBA" id="ARBA00023136"/>
    </source>
</evidence>
<keyword evidence="3" id="KW-0813">Transport</keyword>
<evidence type="ECO:0000256" key="3">
    <source>
        <dbReference type="ARBA" id="ARBA00022448"/>
    </source>
</evidence>
<organism evidence="8 9">
    <name type="scientific">Escherichia fergusonii</name>
    <dbReference type="NCBI Taxonomy" id="564"/>
    <lineage>
        <taxon>Bacteria</taxon>
        <taxon>Pseudomonadati</taxon>
        <taxon>Pseudomonadota</taxon>
        <taxon>Gammaproteobacteria</taxon>
        <taxon>Enterobacterales</taxon>
        <taxon>Enterobacteriaceae</taxon>
        <taxon>Escherichia</taxon>
    </lineage>
</organism>
<comment type="similarity">
    <text evidence="2">Belongs to the ABC transporter superfamily.</text>
</comment>
<dbReference type="InterPro" id="IPR003439">
    <property type="entry name" value="ABC_transporter-like_ATP-bd"/>
</dbReference>
<sequence length="257" mass="29064">MLSLQQVTLEVARYRWFGAKRWSPLLEDISFELAPGELVALVGGSGEGKSLLLQSLLDLLPDNIRLTGKISLNGSPVDNHRLRQLRGKTFSYVPQGVQALNPMLDVQKHLQRAYQLTGKNWNIHHVTQLLAQNQLESSVLRRYPRQLSGGMAKRVLACHAALSDCRYILADEITAWLDAPLAHQLMQQLQGLCKQGYGVLWVTHDLMLAGQYADRIVSLHRGRVSDNLSREQLLQGEMSEQLKRQWQALPEKNLLFV</sequence>
<gene>
    <name evidence="8" type="ORF">HVY52_12825</name>
</gene>
<evidence type="ECO:0000256" key="2">
    <source>
        <dbReference type="ARBA" id="ARBA00005417"/>
    </source>
</evidence>
<evidence type="ECO:0000256" key="5">
    <source>
        <dbReference type="ARBA" id="ARBA00022741"/>
    </source>
</evidence>
<dbReference type="RefSeq" id="WP_000950215.1">
    <property type="nucleotide sequence ID" value="NZ_AP027926.1"/>
</dbReference>
<evidence type="ECO:0000256" key="6">
    <source>
        <dbReference type="ARBA" id="ARBA00022840"/>
    </source>
</evidence>
<dbReference type="GO" id="GO:0005886">
    <property type="term" value="C:plasma membrane"/>
    <property type="evidence" value="ECO:0007669"/>
    <property type="project" value="UniProtKB-SubCell"/>
</dbReference>
<accession>A0A791AKN5</accession>
<dbReference type="PANTHER" id="PTHR43297:SF11">
    <property type="entry name" value="ATPASE COMPONENT OF ABC-TYPE TRANSPORT SYSTEM"/>
    <property type="match status" value="1"/>
</dbReference>
<proteinExistence type="inferred from homology"/>
<dbReference type="SMART" id="SM00382">
    <property type="entry name" value="AAA"/>
    <property type="match status" value="1"/>
</dbReference>
<comment type="subcellular location">
    <subcellularLocation>
        <location evidence="1">Cell inner membrane</location>
        <topology evidence="1">Peripheral membrane protein</topology>
    </subcellularLocation>
</comment>
<dbReference type="SUPFAM" id="SSF52540">
    <property type="entry name" value="P-loop containing nucleoside triphosphate hydrolases"/>
    <property type="match status" value="1"/>
</dbReference>
<keyword evidence="4" id="KW-1003">Cell membrane</keyword>
<dbReference type="InterPro" id="IPR050388">
    <property type="entry name" value="ABC_Ni/Peptide_Import"/>
</dbReference>
<dbReference type="GO" id="GO:0016887">
    <property type="term" value="F:ATP hydrolysis activity"/>
    <property type="evidence" value="ECO:0007669"/>
    <property type="project" value="InterPro"/>
</dbReference>
<reference evidence="8 9" key="1">
    <citation type="submission" date="2020-06" db="EMBL/GenBank/DDBJ databases">
        <title>REHAB project genomes.</title>
        <authorList>
            <person name="Shaw L.P."/>
        </authorList>
    </citation>
    <scope>NUCLEOTIDE SEQUENCE [LARGE SCALE GENOMIC DNA]</scope>
    <source>
        <strain evidence="8 9">RHB28-C13</strain>
    </source>
</reference>
<keyword evidence="6 8" id="KW-0067">ATP-binding</keyword>
<dbReference type="Gene3D" id="3.40.50.300">
    <property type="entry name" value="P-loop containing nucleotide triphosphate hydrolases"/>
    <property type="match status" value="1"/>
</dbReference>